<dbReference type="CDD" id="cd03886">
    <property type="entry name" value="M20_Acy1"/>
    <property type="match status" value="1"/>
</dbReference>
<sequence>MIDFKNEADAIKEELIKIRRDLHEHPELGFEEVRTSKVIKAFLEANGIQYIEVAKTGVCGIIKGTKEGNNKTVALRGDIDALPIKDAKTCEFKSKIDGKMHACGHDAHTTILMGAAKLLNDHKDEFSGNVKLLFEPAEETTGGATPMINEGVLENPKVDCVLGLHVDEETECGTIKIKKGVVNAASNPFNIKITGQGGHGASPHTTVDPIVIASHIVVALQTIVSREIAPVNPIVITVGTLQAGTAQNIIPGEATLSGMIRTMTKEDRAFAVKRLNEVVNGIAQMSRAKAEIKVDESYPCLYNADEFVDLICDSATEIIGRENVIEQRAPKMGVESFAYFANERPSAFYFLGSGNKEKGTTEPAHSNLFNIDEDCLTIGVSIQALAAYNYLAK</sequence>
<dbReference type="InterPro" id="IPR002933">
    <property type="entry name" value="Peptidase_M20"/>
</dbReference>
<dbReference type="FunFam" id="3.30.70.360:FF:000001">
    <property type="entry name" value="N-acetyldiaminopimelate deacetylase"/>
    <property type="match status" value="1"/>
</dbReference>
<dbReference type="InterPro" id="IPR017439">
    <property type="entry name" value="Amidohydrolase"/>
</dbReference>
<dbReference type="OrthoDB" id="9776731at2"/>
<dbReference type="HOGENOM" id="CLU_023257_0_1_9"/>
<feature type="binding site" evidence="2">
    <location>
        <position position="103"/>
    </location>
    <ligand>
        <name>Mn(2+)</name>
        <dbReference type="ChEBI" id="CHEBI:29035"/>
        <label>2</label>
    </ligand>
</feature>
<dbReference type="SUPFAM" id="SSF53187">
    <property type="entry name" value="Zn-dependent exopeptidases"/>
    <property type="match status" value="1"/>
</dbReference>
<dbReference type="Gene3D" id="3.40.630.10">
    <property type="entry name" value="Zn peptidases"/>
    <property type="match status" value="1"/>
</dbReference>
<dbReference type="Gene3D" id="3.30.70.360">
    <property type="match status" value="1"/>
</dbReference>
<comment type="cofactor">
    <cofactor evidence="2">
        <name>Mn(2+)</name>
        <dbReference type="ChEBI" id="CHEBI:29035"/>
    </cofactor>
    <text evidence="2">The Mn(2+) ion enhances activity.</text>
</comment>
<evidence type="ECO:0000256" key="2">
    <source>
        <dbReference type="PIRSR" id="PIRSR005962-1"/>
    </source>
</evidence>
<dbReference type="GO" id="GO:0050118">
    <property type="term" value="F:N-acetyldiaminopimelate deacetylase activity"/>
    <property type="evidence" value="ECO:0007669"/>
    <property type="project" value="UniProtKB-ARBA"/>
</dbReference>
<evidence type="ECO:0000259" key="3">
    <source>
        <dbReference type="Pfam" id="PF07687"/>
    </source>
</evidence>
<dbReference type="EMBL" id="CP004121">
    <property type="protein sequence ID" value="AGF55334.1"/>
    <property type="molecule type" value="Genomic_DNA"/>
</dbReference>
<reference evidence="4 5" key="1">
    <citation type="submission" date="2013-02" db="EMBL/GenBank/DDBJ databases">
        <title>Genome sequence of Clostridium saccharoperbutylacetonicum N1-4(HMT).</title>
        <authorList>
            <person name="Poehlein A."/>
            <person name="Daniel R."/>
        </authorList>
    </citation>
    <scope>NUCLEOTIDE SEQUENCE [LARGE SCALE GENOMIC DNA]</scope>
    <source>
        <strain evidence="5">N1-4(HMT)</strain>
    </source>
</reference>
<dbReference type="GO" id="GO:0019877">
    <property type="term" value="P:diaminopimelate biosynthetic process"/>
    <property type="evidence" value="ECO:0007669"/>
    <property type="project" value="UniProtKB-ARBA"/>
</dbReference>
<dbReference type="GO" id="GO:0047980">
    <property type="term" value="F:hippurate hydrolase activity"/>
    <property type="evidence" value="ECO:0007669"/>
    <property type="project" value="UniProtKB-EC"/>
</dbReference>
<dbReference type="Pfam" id="PF01546">
    <property type="entry name" value="Peptidase_M20"/>
    <property type="match status" value="1"/>
</dbReference>
<evidence type="ECO:0000313" key="5">
    <source>
        <dbReference type="Proteomes" id="UP000011728"/>
    </source>
</evidence>
<dbReference type="SUPFAM" id="SSF55031">
    <property type="entry name" value="Bacterial exopeptidase dimerisation domain"/>
    <property type="match status" value="1"/>
</dbReference>
<protein>
    <submittedName>
        <fullName evidence="4">Amidohydrolase</fullName>
        <ecNumber evidence="4">3.5.1.32</ecNumber>
    </submittedName>
</protein>
<feature type="binding site" evidence="2">
    <location>
        <position position="165"/>
    </location>
    <ligand>
        <name>Mn(2+)</name>
        <dbReference type="ChEBI" id="CHEBI:29035"/>
        <label>2</label>
    </ligand>
</feature>
<feature type="binding site" evidence="2">
    <location>
        <position position="139"/>
    </location>
    <ligand>
        <name>Mn(2+)</name>
        <dbReference type="ChEBI" id="CHEBI:29035"/>
        <label>2</label>
    </ligand>
</feature>
<evidence type="ECO:0000256" key="1">
    <source>
        <dbReference type="ARBA" id="ARBA00022801"/>
    </source>
</evidence>
<feature type="binding site" evidence="2">
    <location>
        <position position="365"/>
    </location>
    <ligand>
        <name>Mn(2+)</name>
        <dbReference type="ChEBI" id="CHEBI:29035"/>
        <label>2</label>
    </ligand>
</feature>
<dbReference type="PANTHER" id="PTHR11014">
    <property type="entry name" value="PEPTIDASE M20 FAMILY MEMBER"/>
    <property type="match status" value="1"/>
</dbReference>
<dbReference type="STRING" id="36745.CLSAP_15260"/>
<keyword evidence="5" id="KW-1185">Reference proteome</keyword>
<dbReference type="EC" id="3.5.1.32" evidence="4"/>
<accession>M1MBN3</accession>
<dbReference type="AlphaFoldDB" id="M1MBN3"/>
<feature type="binding site" evidence="2">
    <location>
        <position position="105"/>
    </location>
    <ligand>
        <name>Mn(2+)</name>
        <dbReference type="ChEBI" id="CHEBI:29035"/>
        <label>2</label>
    </ligand>
</feature>
<gene>
    <name evidence="4" type="ORF">Cspa_c15640</name>
</gene>
<dbReference type="GO" id="GO:0046872">
    <property type="term" value="F:metal ion binding"/>
    <property type="evidence" value="ECO:0007669"/>
    <property type="project" value="UniProtKB-KW"/>
</dbReference>
<dbReference type="eggNOG" id="COG1473">
    <property type="taxonomic scope" value="Bacteria"/>
</dbReference>
<dbReference type="PANTHER" id="PTHR11014:SF63">
    <property type="entry name" value="METALLOPEPTIDASE, PUTATIVE (AFU_ORTHOLOGUE AFUA_6G09600)-RELATED"/>
    <property type="match status" value="1"/>
</dbReference>
<organism evidence="4 5">
    <name type="scientific">Clostridium saccharoperbutylacetonicum N1-4(HMT)</name>
    <dbReference type="NCBI Taxonomy" id="931276"/>
    <lineage>
        <taxon>Bacteria</taxon>
        <taxon>Bacillati</taxon>
        <taxon>Bacillota</taxon>
        <taxon>Clostridia</taxon>
        <taxon>Eubacteriales</taxon>
        <taxon>Clostridiaceae</taxon>
        <taxon>Clostridium</taxon>
    </lineage>
</organism>
<keyword evidence="2" id="KW-0464">Manganese</keyword>
<evidence type="ECO:0000313" key="4">
    <source>
        <dbReference type="EMBL" id="AGF55334.1"/>
    </source>
</evidence>
<keyword evidence="2" id="KW-0479">Metal-binding</keyword>
<dbReference type="InterPro" id="IPR011650">
    <property type="entry name" value="Peptidase_M20_dimer"/>
</dbReference>
<feature type="domain" description="Peptidase M20 dimerisation" evidence="3">
    <location>
        <begin position="189"/>
        <end position="280"/>
    </location>
</feature>
<dbReference type="InterPro" id="IPR036264">
    <property type="entry name" value="Bact_exopeptidase_dim_dom"/>
</dbReference>
<dbReference type="Proteomes" id="UP000011728">
    <property type="component" value="Chromosome"/>
</dbReference>
<dbReference type="NCBIfam" id="TIGR01891">
    <property type="entry name" value="amidohydrolases"/>
    <property type="match status" value="1"/>
</dbReference>
<dbReference type="PIRSF" id="PIRSF005962">
    <property type="entry name" value="Pept_M20D_amidohydro"/>
    <property type="match status" value="1"/>
</dbReference>
<keyword evidence="1 4" id="KW-0378">Hydrolase</keyword>
<name>M1MBN3_9CLOT</name>
<dbReference type="Pfam" id="PF07687">
    <property type="entry name" value="M20_dimer"/>
    <property type="match status" value="1"/>
</dbReference>
<dbReference type="RefSeq" id="WP_015391656.1">
    <property type="nucleotide sequence ID" value="NC_020291.1"/>
</dbReference>
<dbReference type="KEGG" id="csr:Cspa_c15640"/>
<proteinExistence type="predicted"/>
<dbReference type="PATRIC" id="fig|931276.5.peg.1528"/>